<reference evidence="3" key="1">
    <citation type="submission" date="2015-02" db="EMBL/GenBank/DDBJ databases">
        <title>Genome sequencing for Strongylocentrotus purpuratus.</title>
        <authorList>
            <person name="Murali S."/>
            <person name="Liu Y."/>
            <person name="Vee V."/>
            <person name="English A."/>
            <person name="Wang M."/>
            <person name="Skinner E."/>
            <person name="Han Y."/>
            <person name="Muzny D.M."/>
            <person name="Worley K.C."/>
            <person name="Gibbs R.A."/>
        </authorList>
    </citation>
    <scope>NUCLEOTIDE SEQUENCE</scope>
</reference>
<evidence type="ECO:0000313" key="2">
    <source>
        <dbReference type="EnsemblMetazoa" id="XP_030847804"/>
    </source>
</evidence>
<accession>A0A7M7PB39</accession>
<dbReference type="CDD" id="cd00144">
    <property type="entry name" value="MPP_PPP_family"/>
    <property type="match status" value="1"/>
</dbReference>
<evidence type="ECO:0000313" key="3">
    <source>
        <dbReference type="Proteomes" id="UP000007110"/>
    </source>
</evidence>
<dbReference type="GO" id="GO:0000298">
    <property type="term" value="F:endopolyphosphatase activity"/>
    <property type="evidence" value="ECO:0000318"/>
    <property type="project" value="GO_Central"/>
</dbReference>
<dbReference type="AlphaFoldDB" id="A0A7M7PB39"/>
<dbReference type="GeneID" id="763407"/>
<dbReference type="InterPro" id="IPR004843">
    <property type="entry name" value="Calcineurin-like_PHP"/>
</dbReference>
<dbReference type="OMA" id="DNRLARD"/>
<dbReference type="RefSeq" id="XP_030847804.1">
    <property type="nucleotide sequence ID" value="XM_030991944.1"/>
</dbReference>
<dbReference type="InterPro" id="IPR029052">
    <property type="entry name" value="Metallo-depent_PP-like"/>
</dbReference>
<dbReference type="Pfam" id="PF00149">
    <property type="entry name" value="Metallophos"/>
    <property type="match status" value="1"/>
</dbReference>
<dbReference type="InterPro" id="IPR050126">
    <property type="entry name" value="Ap4A_hydrolase"/>
</dbReference>
<sequence length="385" mass="43148">MGLCFSLCKDDEEIGDIQRTTEDNRLARDGQIAEEDKTAKYRQITEGDRMAIDEETTKEDQKVSVDQLARDDQVVVEDEIGQGDDVAGHDAKAEDKMINEEEYISELCRKYSADRPIPEEEAELFLKELTFPIPTKPHLTLSEDDVAGKRIFVIGDVHGCYDNLLTLLHVADIDKNPNALLIFVGDIINKGPKSLEVLNFVRSSNSYSVMGNHERAAVRKLRLIKMNVGYEPKASKQWLHDLNGSDYEYLQELPYTISIPSLNAVIVHGGLLPGKPLEEHTQDEMLLMRNIIVEGNELKATKHISQGQLWGELWKGPRHVYFGHHALEGLQRYPYATGLDTGCVYHGSLTGVFLTGDKKLVSVKNEGCRNKEVIQSEEGDPGAAM</sequence>
<dbReference type="Proteomes" id="UP000007110">
    <property type="component" value="Unassembled WGS sequence"/>
</dbReference>
<feature type="domain" description="Calcineurin-like phosphoesterase" evidence="1">
    <location>
        <begin position="150"/>
        <end position="296"/>
    </location>
</feature>
<dbReference type="PANTHER" id="PTHR42850">
    <property type="entry name" value="METALLOPHOSPHOESTERASE"/>
    <property type="match status" value="1"/>
</dbReference>
<dbReference type="KEGG" id="spu:763407"/>
<name>A0A7M7PB39_STRPU</name>
<dbReference type="InParanoid" id="A0A7M7PB39"/>
<dbReference type="SUPFAM" id="SSF56300">
    <property type="entry name" value="Metallo-dependent phosphatases"/>
    <property type="match status" value="1"/>
</dbReference>
<dbReference type="GO" id="GO:0005737">
    <property type="term" value="C:cytoplasm"/>
    <property type="evidence" value="ECO:0000318"/>
    <property type="project" value="GO_Central"/>
</dbReference>
<reference evidence="2" key="2">
    <citation type="submission" date="2021-01" db="UniProtKB">
        <authorList>
            <consortium name="EnsemblMetazoa"/>
        </authorList>
    </citation>
    <scope>IDENTIFICATION</scope>
</reference>
<dbReference type="GO" id="GO:0016791">
    <property type="term" value="F:phosphatase activity"/>
    <property type="evidence" value="ECO:0000318"/>
    <property type="project" value="GO_Central"/>
</dbReference>
<dbReference type="Gene3D" id="3.60.21.10">
    <property type="match status" value="1"/>
</dbReference>
<dbReference type="EnsemblMetazoa" id="XM_030991944">
    <property type="protein sequence ID" value="XP_030847804"/>
    <property type="gene ID" value="LOC763407"/>
</dbReference>
<proteinExistence type="predicted"/>
<keyword evidence="3" id="KW-1185">Reference proteome</keyword>
<evidence type="ECO:0000259" key="1">
    <source>
        <dbReference type="Pfam" id="PF00149"/>
    </source>
</evidence>
<protein>
    <recommendedName>
        <fullName evidence="1">Calcineurin-like phosphoesterase domain-containing protein</fullName>
    </recommendedName>
</protein>
<dbReference type="OrthoDB" id="10267127at2759"/>
<dbReference type="PANTHER" id="PTHR42850:SF4">
    <property type="entry name" value="ZINC-DEPENDENT ENDOPOLYPHOSPHATASE"/>
    <property type="match status" value="1"/>
</dbReference>
<organism evidence="2 3">
    <name type="scientific">Strongylocentrotus purpuratus</name>
    <name type="common">Purple sea urchin</name>
    <dbReference type="NCBI Taxonomy" id="7668"/>
    <lineage>
        <taxon>Eukaryota</taxon>
        <taxon>Metazoa</taxon>
        <taxon>Echinodermata</taxon>
        <taxon>Eleutherozoa</taxon>
        <taxon>Echinozoa</taxon>
        <taxon>Echinoidea</taxon>
        <taxon>Euechinoidea</taxon>
        <taxon>Echinacea</taxon>
        <taxon>Camarodonta</taxon>
        <taxon>Echinidea</taxon>
        <taxon>Strongylocentrotidae</taxon>
        <taxon>Strongylocentrotus</taxon>
    </lineage>
</organism>
<dbReference type="GO" id="GO:0006798">
    <property type="term" value="P:polyphosphate catabolic process"/>
    <property type="evidence" value="ECO:0000318"/>
    <property type="project" value="GO_Central"/>
</dbReference>